<gene>
    <name evidence="1" type="ORF">EZS28_056506</name>
</gene>
<organism evidence="1 2">
    <name type="scientific">Streblomastix strix</name>
    <dbReference type="NCBI Taxonomy" id="222440"/>
    <lineage>
        <taxon>Eukaryota</taxon>
        <taxon>Metamonada</taxon>
        <taxon>Preaxostyla</taxon>
        <taxon>Oxymonadida</taxon>
        <taxon>Streblomastigidae</taxon>
        <taxon>Streblomastix</taxon>
    </lineage>
</organism>
<accession>A0A5J4PIQ7</accession>
<evidence type="ECO:0000313" key="1">
    <source>
        <dbReference type="EMBL" id="KAA6309456.1"/>
    </source>
</evidence>
<dbReference type="AlphaFoldDB" id="A0A5J4PIQ7"/>
<dbReference type="PANTHER" id="PTHR33050">
    <property type="entry name" value="REVERSE TRANSCRIPTASE DOMAIN-CONTAINING PROTEIN"/>
    <property type="match status" value="1"/>
</dbReference>
<evidence type="ECO:0000313" key="2">
    <source>
        <dbReference type="Proteomes" id="UP000324800"/>
    </source>
</evidence>
<feature type="non-terminal residue" evidence="1">
    <location>
        <position position="1"/>
    </location>
</feature>
<proteinExistence type="predicted"/>
<dbReference type="OrthoDB" id="6083831at2759"/>
<dbReference type="Proteomes" id="UP000324800">
    <property type="component" value="Unassembled WGS sequence"/>
</dbReference>
<feature type="non-terminal residue" evidence="1">
    <location>
        <position position="172"/>
    </location>
</feature>
<protein>
    <submittedName>
        <fullName evidence="1">Uncharacterized protein</fullName>
    </submittedName>
</protein>
<sequence length="172" mass="20180">IYYRLLRFEQVFKKMQDQAVLVRSDNTTAVYDIGIWKAKESLTERIKQVFYLENRLKLQITTIHITGKFNSTTDSLSRLCRSGDQTLKDGMIQMICKTWNYVPEIDIFATKFNKLINNYALVDLNDLGIHFHITFNYKWSRVKLYINPLIPVLSRVLQKMKQDKAQGIVIAP</sequence>
<dbReference type="EMBL" id="SNRW01050283">
    <property type="protein sequence ID" value="KAA6309456.1"/>
    <property type="molecule type" value="Genomic_DNA"/>
</dbReference>
<name>A0A5J4PIQ7_9EUKA</name>
<dbReference type="PANTHER" id="PTHR33050:SF7">
    <property type="entry name" value="RIBONUCLEASE H"/>
    <property type="match status" value="1"/>
</dbReference>
<reference evidence="1 2" key="1">
    <citation type="submission" date="2019-03" db="EMBL/GenBank/DDBJ databases">
        <title>Single cell metagenomics reveals metabolic interactions within the superorganism composed of flagellate Streblomastix strix and complex community of Bacteroidetes bacteria on its surface.</title>
        <authorList>
            <person name="Treitli S.C."/>
            <person name="Kolisko M."/>
            <person name="Husnik F."/>
            <person name="Keeling P."/>
            <person name="Hampl V."/>
        </authorList>
    </citation>
    <scope>NUCLEOTIDE SEQUENCE [LARGE SCALE GENOMIC DNA]</scope>
    <source>
        <strain evidence="1">ST1C</strain>
    </source>
</reference>
<comment type="caution">
    <text evidence="1">The sequence shown here is derived from an EMBL/GenBank/DDBJ whole genome shotgun (WGS) entry which is preliminary data.</text>
</comment>
<dbReference type="InterPro" id="IPR052055">
    <property type="entry name" value="Hepadnavirus_pol/RT"/>
</dbReference>